<dbReference type="InterPro" id="IPR007278">
    <property type="entry name" value="DUF397"/>
</dbReference>
<dbReference type="Proteomes" id="UP001180754">
    <property type="component" value="Unassembled WGS sequence"/>
</dbReference>
<dbReference type="Pfam" id="PF04149">
    <property type="entry name" value="DUF397"/>
    <property type="match status" value="1"/>
</dbReference>
<dbReference type="RefSeq" id="WP_311726296.1">
    <property type="nucleotide sequence ID" value="NZ_JAVRFD010000012.1"/>
</dbReference>
<accession>A0ABU2XIQ0</accession>
<protein>
    <submittedName>
        <fullName evidence="2">DUF397 domain-containing protein</fullName>
    </submittedName>
</protein>
<proteinExistence type="predicted"/>
<evidence type="ECO:0000259" key="1">
    <source>
        <dbReference type="Pfam" id="PF04149"/>
    </source>
</evidence>
<gene>
    <name evidence="2" type="ORF">RND15_24305</name>
</gene>
<reference evidence="2" key="1">
    <citation type="submission" date="2024-05" db="EMBL/GenBank/DDBJ databases">
        <title>30 novel species of actinomycetes from the DSMZ collection.</title>
        <authorList>
            <person name="Nouioui I."/>
        </authorList>
    </citation>
    <scope>NUCLEOTIDE SEQUENCE</scope>
    <source>
        <strain evidence="2">DSM 41529</strain>
    </source>
</reference>
<keyword evidence="3" id="KW-1185">Reference proteome</keyword>
<evidence type="ECO:0000313" key="2">
    <source>
        <dbReference type="EMBL" id="MDT0545809.1"/>
    </source>
</evidence>
<dbReference type="EMBL" id="JAVRFD010000012">
    <property type="protein sequence ID" value="MDT0545809.1"/>
    <property type="molecule type" value="Genomic_DNA"/>
</dbReference>
<name>A0ABU2XIQ0_9ACTN</name>
<feature type="domain" description="DUF397" evidence="1">
    <location>
        <begin position="5"/>
        <end position="56"/>
    </location>
</feature>
<comment type="caution">
    <text evidence="2">The sequence shown here is derived from an EMBL/GenBank/DDBJ whole genome shotgun (WGS) entry which is preliminary data.</text>
</comment>
<evidence type="ECO:0000313" key="3">
    <source>
        <dbReference type="Proteomes" id="UP001180754"/>
    </source>
</evidence>
<organism evidence="2 3">
    <name type="scientific">Streptomyces lonegramiae</name>
    <dbReference type="NCBI Taxonomy" id="3075524"/>
    <lineage>
        <taxon>Bacteria</taxon>
        <taxon>Bacillati</taxon>
        <taxon>Actinomycetota</taxon>
        <taxon>Actinomycetes</taxon>
        <taxon>Kitasatosporales</taxon>
        <taxon>Streptomycetaceae</taxon>
        <taxon>Streptomyces</taxon>
    </lineage>
</organism>
<sequence length="65" mass="7041">MSTYNWRKSSYSGNAGNCVNIGADGNGWVHIRESDAPDVKLAVAPATFRAFIRAAKTGEFEHLSP</sequence>